<evidence type="ECO:0000256" key="1">
    <source>
        <dbReference type="ARBA" id="ARBA00004141"/>
    </source>
</evidence>
<dbReference type="Proteomes" id="UP000033123">
    <property type="component" value="Chromosome"/>
</dbReference>
<reference evidence="6 7" key="1">
    <citation type="submission" date="2014-07" db="EMBL/GenBank/DDBJ databases">
        <title>Methanogenic archaea and the global carbon cycle.</title>
        <authorList>
            <person name="Henriksen J.R."/>
            <person name="Luke J."/>
            <person name="Reinhart S."/>
            <person name="Benedict M.N."/>
            <person name="Youngblut N.D."/>
            <person name="Metcalf M.E."/>
            <person name="Whitaker R.J."/>
            <person name="Metcalf W.W."/>
        </authorList>
    </citation>
    <scope>NUCLEOTIDE SEQUENCE [LARGE SCALE GENOMIC DNA]</scope>
    <source>
        <strain evidence="6 7">C2J</strain>
    </source>
</reference>
<keyword evidence="3" id="KW-1133">Transmembrane helix</keyword>
<dbReference type="STRING" id="1434118.MSSAC_0338"/>
<dbReference type="GO" id="GO:0016020">
    <property type="term" value="C:membrane"/>
    <property type="evidence" value="ECO:0007669"/>
    <property type="project" value="UniProtKB-SubCell"/>
</dbReference>
<proteinExistence type="predicted"/>
<dbReference type="GO" id="GO:0008324">
    <property type="term" value="F:monoatomic cation transmembrane transporter activity"/>
    <property type="evidence" value="ECO:0007669"/>
    <property type="project" value="InterPro"/>
</dbReference>
<organism evidence="6 7">
    <name type="scientific">Methanosarcina siciliae C2J</name>
    <dbReference type="NCBI Taxonomy" id="1434118"/>
    <lineage>
        <taxon>Archaea</taxon>
        <taxon>Methanobacteriati</taxon>
        <taxon>Methanobacteriota</taxon>
        <taxon>Stenosarchaea group</taxon>
        <taxon>Methanomicrobia</taxon>
        <taxon>Methanosarcinales</taxon>
        <taxon>Methanosarcinaceae</taxon>
        <taxon>Methanosarcina</taxon>
    </lineage>
</organism>
<evidence type="ECO:0000259" key="5">
    <source>
        <dbReference type="Pfam" id="PF01545"/>
    </source>
</evidence>
<dbReference type="InterPro" id="IPR058533">
    <property type="entry name" value="Cation_efflux_TM"/>
</dbReference>
<keyword evidence="4" id="KW-0472">Membrane</keyword>
<evidence type="ECO:0000313" key="6">
    <source>
        <dbReference type="EMBL" id="AKB34928.1"/>
    </source>
</evidence>
<dbReference type="SUPFAM" id="SSF161111">
    <property type="entry name" value="Cation efflux protein transmembrane domain-like"/>
    <property type="match status" value="1"/>
</dbReference>
<accession>A0A0E3PKL5</accession>
<dbReference type="EMBL" id="CP009508">
    <property type="protein sequence ID" value="AKB34928.1"/>
    <property type="molecule type" value="Genomic_DNA"/>
</dbReference>
<evidence type="ECO:0000256" key="2">
    <source>
        <dbReference type="ARBA" id="ARBA00022692"/>
    </source>
</evidence>
<keyword evidence="2" id="KW-0812">Transmembrane</keyword>
<comment type="subcellular location">
    <subcellularLocation>
        <location evidence="1">Membrane</location>
        <topology evidence="1">Multi-pass membrane protein</topology>
    </subcellularLocation>
</comment>
<sequence length="77" mass="8296">MVTAVLQILVVYISGSVALLADTIHNFGDAATAIPLGFAFILARRKANKRFTYGYGEGLAWGRNYLPDPLQRPGGSL</sequence>
<dbReference type="InterPro" id="IPR027469">
    <property type="entry name" value="Cation_efflux_TMD_sf"/>
</dbReference>
<dbReference type="RefSeq" id="WP_052727148.1">
    <property type="nucleotide sequence ID" value="NZ_CP009508.1"/>
</dbReference>
<dbReference type="GeneID" id="77144911"/>
<dbReference type="AlphaFoldDB" id="A0A0E3PKL5"/>
<feature type="domain" description="Cation efflux protein transmembrane" evidence="5">
    <location>
        <begin position="2"/>
        <end position="56"/>
    </location>
</feature>
<dbReference type="PATRIC" id="fig|1434118.4.peg.436"/>
<dbReference type="KEGG" id="msj:MSSAC_0338"/>
<evidence type="ECO:0000313" key="7">
    <source>
        <dbReference type="Proteomes" id="UP000033123"/>
    </source>
</evidence>
<evidence type="ECO:0000256" key="3">
    <source>
        <dbReference type="ARBA" id="ARBA00022989"/>
    </source>
</evidence>
<dbReference type="Pfam" id="PF01545">
    <property type="entry name" value="Cation_efflux"/>
    <property type="match status" value="1"/>
</dbReference>
<gene>
    <name evidence="6" type="ORF">MSSAC_0338</name>
</gene>
<dbReference type="Gene3D" id="1.20.1510.10">
    <property type="entry name" value="Cation efflux protein transmembrane domain"/>
    <property type="match status" value="1"/>
</dbReference>
<name>A0A0E3PKL5_9EURY</name>
<protein>
    <submittedName>
        <fullName evidence="6">Cobalt-zinc-cadmium resistance protein</fullName>
    </submittedName>
</protein>
<evidence type="ECO:0000256" key="4">
    <source>
        <dbReference type="ARBA" id="ARBA00023136"/>
    </source>
</evidence>
<dbReference type="HOGENOM" id="CLU_2629785_0_0_2"/>